<gene>
    <name evidence="6" type="ORF">TELCIR_19062</name>
</gene>
<keyword evidence="5" id="KW-0175">Coiled coil</keyword>
<dbReference type="Proteomes" id="UP000230423">
    <property type="component" value="Unassembled WGS sequence"/>
</dbReference>
<dbReference type="AlphaFoldDB" id="A0A2G9TN91"/>
<dbReference type="OrthoDB" id="29646at2759"/>
<dbReference type="InterPro" id="IPR002777">
    <property type="entry name" value="PFD_beta-like"/>
</dbReference>
<comment type="subunit">
    <text evidence="2">Heterohexamer of two PFD-alpha type and four PFD-beta type subunits.</text>
</comment>
<evidence type="ECO:0000256" key="3">
    <source>
        <dbReference type="ARBA" id="ARBA00023186"/>
    </source>
</evidence>
<evidence type="ECO:0000256" key="1">
    <source>
        <dbReference type="ARBA" id="ARBA00008045"/>
    </source>
</evidence>
<dbReference type="InterPro" id="IPR009053">
    <property type="entry name" value="Prefoldin"/>
</dbReference>
<dbReference type="GO" id="GO:0006457">
    <property type="term" value="P:protein folding"/>
    <property type="evidence" value="ECO:0007669"/>
    <property type="project" value="InterPro"/>
</dbReference>
<keyword evidence="7" id="KW-1185">Reference proteome</keyword>
<feature type="coiled-coil region" evidence="5">
    <location>
        <begin position="8"/>
        <end position="42"/>
    </location>
</feature>
<dbReference type="Pfam" id="PF01920">
    <property type="entry name" value="Prefoldin_2"/>
    <property type="match status" value="1"/>
</dbReference>
<comment type="similarity">
    <text evidence="1">Belongs to the prefoldin subunit beta family.</text>
</comment>
<dbReference type="CDD" id="cd23163">
    <property type="entry name" value="Prefoldin_2"/>
    <property type="match status" value="1"/>
</dbReference>
<keyword evidence="3" id="KW-0143">Chaperone</keyword>
<evidence type="ECO:0000313" key="7">
    <source>
        <dbReference type="Proteomes" id="UP000230423"/>
    </source>
</evidence>
<evidence type="ECO:0000256" key="5">
    <source>
        <dbReference type="SAM" id="Coils"/>
    </source>
</evidence>
<organism evidence="6 7">
    <name type="scientific">Teladorsagia circumcincta</name>
    <name type="common">Brown stomach worm</name>
    <name type="synonym">Ostertagia circumcincta</name>
    <dbReference type="NCBI Taxonomy" id="45464"/>
    <lineage>
        <taxon>Eukaryota</taxon>
        <taxon>Metazoa</taxon>
        <taxon>Ecdysozoa</taxon>
        <taxon>Nematoda</taxon>
        <taxon>Chromadorea</taxon>
        <taxon>Rhabditida</taxon>
        <taxon>Rhabditina</taxon>
        <taxon>Rhabditomorpha</taxon>
        <taxon>Strongyloidea</taxon>
        <taxon>Trichostrongylidae</taxon>
        <taxon>Teladorsagia</taxon>
    </lineage>
</organism>
<evidence type="ECO:0000256" key="2">
    <source>
        <dbReference type="ARBA" id="ARBA00011695"/>
    </source>
</evidence>
<proteinExistence type="inferred from homology"/>
<dbReference type="GO" id="GO:0051082">
    <property type="term" value="F:unfolded protein binding"/>
    <property type="evidence" value="ECO:0007669"/>
    <property type="project" value="InterPro"/>
</dbReference>
<sequence length="139" mass="16340">MSTLTPAEQEEQKKIVETFQKLREQQQELAQEFTRVEEEKREFGRVIELLKELDGGQKCFRLISDTLVEYTVKDVIPVLEKNFGNLGVVSAELNKRLVDKGNELNAHKEKHNIRFLTEKETQEIREKQLQSLQAQRKQE</sequence>
<evidence type="ECO:0000313" key="6">
    <source>
        <dbReference type="EMBL" id="PIO59473.1"/>
    </source>
</evidence>
<comment type="function">
    <text evidence="4">Binds specifically to cytosolic chaperonin (c-CPN) and transfers target proteins to it. Binds to nascent polypeptide chain and promotes folding in an environment in which there are many competing pathways for nonnative proteins.</text>
</comment>
<dbReference type="GO" id="GO:0016272">
    <property type="term" value="C:prefoldin complex"/>
    <property type="evidence" value="ECO:0007669"/>
    <property type="project" value="InterPro"/>
</dbReference>
<dbReference type="Gene3D" id="1.10.287.370">
    <property type="match status" value="1"/>
</dbReference>
<dbReference type="InterPro" id="IPR027235">
    <property type="entry name" value="PFD2"/>
</dbReference>
<dbReference type="PANTHER" id="PTHR13303">
    <property type="entry name" value="PREFOLDIN SUBUNIT 2"/>
    <property type="match status" value="1"/>
</dbReference>
<dbReference type="SUPFAM" id="SSF46579">
    <property type="entry name" value="Prefoldin"/>
    <property type="match status" value="1"/>
</dbReference>
<reference evidence="6 7" key="1">
    <citation type="submission" date="2015-09" db="EMBL/GenBank/DDBJ databases">
        <title>Draft genome of the parasitic nematode Teladorsagia circumcincta isolate WARC Sus (inbred).</title>
        <authorList>
            <person name="Mitreva M."/>
        </authorList>
    </citation>
    <scope>NUCLEOTIDE SEQUENCE [LARGE SCALE GENOMIC DNA]</scope>
    <source>
        <strain evidence="6 7">S</strain>
    </source>
</reference>
<dbReference type="EMBL" id="KZ357762">
    <property type="protein sequence ID" value="PIO59473.1"/>
    <property type="molecule type" value="Genomic_DNA"/>
</dbReference>
<evidence type="ECO:0000256" key="4">
    <source>
        <dbReference type="ARBA" id="ARBA00024667"/>
    </source>
</evidence>
<name>A0A2G9TN91_TELCI</name>
<protein>
    <submittedName>
        <fullName evidence="6">Prefoldin subunit</fullName>
    </submittedName>
</protein>
<accession>A0A2G9TN91</accession>